<dbReference type="Gene3D" id="1.10.10.60">
    <property type="entry name" value="Homeodomain-like"/>
    <property type="match status" value="2"/>
</dbReference>
<dbReference type="GO" id="GO:0003700">
    <property type="term" value="F:DNA-binding transcription factor activity"/>
    <property type="evidence" value="ECO:0007669"/>
    <property type="project" value="InterPro"/>
</dbReference>
<dbReference type="PROSITE" id="PS01124">
    <property type="entry name" value="HTH_ARAC_FAMILY_2"/>
    <property type="match status" value="1"/>
</dbReference>
<dbReference type="SUPFAM" id="SSF51215">
    <property type="entry name" value="Regulatory protein AraC"/>
    <property type="match status" value="1"/>
</dbReference>
<evidence type="ECO:0000259" key="4">
    <source>
        <dbReference type="PROSITE" id="PS01124"/>
    </source>
</evidence>
<dbReference type="Proteomes" id="UP000435187">
    <property type="component" value="Unassembled WGS sequence"/>
</dbReference>
<evidence type="ECO:0000313" key="5">
    <source>
        <dbReference type="EMBL" id="MRI64975.1"/>
    </source>
</evidence>
<dbReference type="PRINTS" id="PR00032">
    <property type="entry name" value="HTHARAC"/>
</dbReference>
<sequence length="291" mass="33893">MKWTICEESCDKVAEKKRFTFSVSENPLPLYIESIGYNPNELDFNRPEGYPYYHWLQTVKGEGIIELANKSFSLPRGKAILLTPYTPHKYYSDHEANVYWETYYITFTGAAIDSILNALDMNYSAFYEENENISFTRHVEKIIGKLEGYQDPHHLAHEISADLYQFLMRLKKYGQMNNKLSVLESFEKIRGVVEWLEQVYPQDIGLLEMSEKAQVSSQHLNTMFHDTFGISPYSFLVQLRIREAKRILITTPDLSLKEIAKQVGFNGVSHFVTTFKKREGITPSTYRNLHQ</sequence>
<dbReference type="PANTHER" id="PTHR43280">
    <property type="entry name" value="ARAC-FAMILY TRANSCRIPTIONAL REGULATOR"/>
    <property type="match status" value="1"/>
</dbReference>
<evidence type="ECO:0000256" key="3">
    <source>
        <dbReference type="ARBA" id="ARBA00023163"/>
    </source>
</evidence>
<organism evidence="5 6">
    <name type="scientific">Gracilibacillus thailandensis</name>
    <dbReference type="NCBI Taxonomy" id="563735"/>
    <lineage>
        <taxon>Bacteria</taxon>
        <taxon>Bacillati</taxon>
        <taxon>Bacillota</taxon>
        <taxon>Bacilli</taxon>
        <taxon>Bacillales</taxon>
        <taxon>Bacillaceae</taxon>
        <taxon>Gracilibacillus</taxon>
    </lineage>
</organism>
<name>A0A6N7QVR0_9BACI</name>
<keyword evidence="3" id="KW-0804">Transcription</keyword>
<keyword evidence="2" id="KW-0238">DNA-binding</keyword>
<keyword evidence="1" id="KW-0805">Transcription regulation</keyword>
<dbReference type="EMBL" id="WJEE01000001">
    <property type="protein sequence ID" value="MRI64975.1"/>
    <property type="molecule type" value="Genomic_DNA"/>
</dbReference>
<dbReference type="RefSeq" id="WP_153833854.1">
    <property type="nucleotide sequence ID" value="NZ_JBHUMW010000007.1"/>
</dbReference>
<evidence type="ECO:0000313" key="6">
    <source>
        <dbReference type="Proteomes" id="UP000435187"/>
    </source>
</evidence>
<dbReference type="InterPro" id="IPR003313">
    <property type="entry name" value="AraC-bd"/>
</dbReference>
<comment type="caution">
    <text evidence="5">The sequence shown here is derived from an EMBL/GenBank/DDBJ whole genome shotgun (WGS) entry which is preliminary data.</text>
</comment>
<dbReference type="Pfam" id="PF12833">
    <property type="entry name" value="HTH_18"/>
    <property type="match status" value="1"/>
</dbReference>
<gene>
    <name evidence="5" type="ORF">GH885_01260</name>
</gene>
<dbReference type="InterPro" id="IPR020449">
    <property type="entry name" value="Tscrpt_reg_AraC-type_HTH"/>
</dbReference>
<keyword evidence="6" id="KW-1185">Reference proteome</keyword>
<dbReference type="SMART" id="SM00342">
    <property type="entry name" value="HTH_ARAC"/>
    <property type="match status" value="1"/>
</dbReference>
<dbReference type="InterPro" id="IPR018060">
    <property type="entry name" value="HTH_AraC"/>
</dbReference>
<evidence type="ECO:0000256" key="2">
    <source>
        <dbReference type="ARBA" id="ARBA00023125"/>
    </source>
</evidence>
<dbReference type="InterPro" id="IPR037923">
    <property type="entry name" value="HTH-like"/>
</dbReference>
<reference evidence="5 6" key="1">
    <citation type="submission" date="2019-10" db="EMBL/GenBank/DDBJ databases">
        <title>Gracilibacillus salitolerans sp. nov., a moderate halophile isolated from a saline soil in northwest China.</title>
        <authorList>
            <person name="Gan L."/>
        </authorList>
    </citation>
    <scope>NUCLEOTIDE SEQUENCE [LARGE SCALE GENOMIC DNA]</scope>
    <source>
        <strain evidence="5 6">TP2-8</strain>
    </source>
</reference>
<dbReference type="PANTHER" id="PTHR43280:SF2">
    <property type="entry name" value="HTH-TYPE TRANSCRIPTIONAL REGULATOR EXSA"/>
    <property type="match status" value="1"/>
</dbReference>
<accession>A0A6N7QVR0</accession>
<dbReference type="AlphaFoldDB" id="A0A6N7QVR0"/>
<dbReference type="Pfam" id="PF02311">
    <property type="entry name" value="AraC_binding"/>
    <property type="match status" value="1"/>
</dbReference>
<dbReference type="InterPro" id="IPR009057">
    <property type="entry name" value="Homeodomain-like_sf"/>
</dbReference>
<dbReference type="Gene3D" id="2.60.120.280">
    <property type="entry name" value="Regulatory protein AraC"/>
    <property type="match status" value="1"/>
</dbReference>
<dbReference type="SUPFAM" id="SSF46689">
    <property type="entry name" value="Homeodomain-like"/>
    <property type="match status" value="2"/>
</dbReference>
<feature type="domain" description="HTH araC/xylS-type" evidence="4">
    <location>
        <begin position="190"/>
        <end position="289"/>
    </location>
</feature>
<evidence type="ECO:0000256" key="1">
    <source>
        <dbReference type="ARBA" id="ARBA00023015"/>
    </source>
</evidence>
<protein>
    <submittedName>
        <fullName evidence="5">Helix-turn-helix domain-containing protein</fullName>
    </submittedName>
</protein>
<dbReference type="GO" id="GO:0043565">
    <property type="term" value="F:sequence-specific DNA binding"/>
    <property type="evidence" value="ECO:0007669"/>
    <property type="project" value="InterPro"/>
</dbReference>
<proteinExistence type="predicted"/>